<sequence length="168" mass="18638">MHGCSITSPPTHIADPLASHPDSPNDITPLGCIEQERWAVQEGYEHDTSMFLSSLNHGMSRPPNLNAPLRVGCFGATGETGGGKILQCYTGSTTWVYSSSILWDTMAATRVYAPVLCVAEKEVGETERGVVLTHVMGLSFLLYGTTHVALRFRKQIWQVEEEEWWKQE</sequence>
<dbReference type="Proteomes" id="UP000019149">
    <property type="component" value="Unassembled WGS sequence"/>
</dbReference>
<feature type="compositionally biased region" description="Polar residues" evidence="1">
    <location>
        <begin position="1"/>
        <end position="10"/>
    </location>
</feature>
<proteinExistence type="predicted"/>
<comment type="caution">
    <text evidence="2">The sequence shown here is derived from an EMBL/GenBank/DDBJ whole genome shotgun (WGS) entry which is preliminary data.</text>
</comment>
<dbReference type="AlphaFoldDB" id="W6U6V2"/>
<feature type="region of interest" description="Disordered" evidence="1">
    <location>
        <begin position="1"/>
        <end position="26"/>
    </location>
</feature>
<evidence type="ECO:0000313" key="2">
    <source>
        <dbReference type="EMBL" id="EUB54092.1"/>
    </source>
</evidence>
<dbReference type="CTD" id="36346763"/>
<dbReference type="RefSeq" id="XP_024345288.1">
    <property type="nucleotide sequence ID" value="XM_024500297.1"/>
</dbReference>
<keyword evidence="3" id="KW-1185">Reference proteome</keyword>
<evidence type="ECO:0000256" key="1">
    <source>
        <dbReference type="SAM" id="MobiDB-lite"/>
    </source>
</evidence>
<organism evidence="2 3">
    <name type="scientific">Echinococcus granulosus</name>
    <name type="common">Hydatid tapeworm</name>
    <dbReference type="NCBI Taxonomy" id="6210"/>
    <lineage>
        <taxon>Eukaryota</taxon>
        <taxon>Metazoa</taxon>
        <taxon>Spiralia</taxon>
        <taxon>Lophotrochozoa</taxon>
        <taxon>Platyhelminthes</taxon>
        <taxon>Cestoda</taxon>
        <taxon>Eucestoda</taxon>
        <taxon>Cyclophyllidea</taxon>
        <taxon>Taeniidae</taxon>
        <taxon>Echinococcus</taxon>
        <taxon>Echinococcus granulosus group</taxon>
    </lineage>
</organism>
<dbReference type="EMBL" id="APAU02000348">
    <property type="protein sequence ID" value="EUB54092.1"/>
    <property type="molecule type" value="Genomic_DNA"/>
</dbReference>
<name>W6U6V2_ECHGR</name>
<gene>
    <name evidence="2" type="ORF">EGR_11048</name>
</gene>
<dbReference type="KEGG" id="egl:EGR_11048"/>
<protein>
    <submittedName>
        <fullName evidence="2">Uncharacterized protein</fullName>
    </submittedName>
</protein>
<evidence type="ECO:0000313" key="3">
    <source>
        <dbReference type="Proteomes" id="UP000019149"/>
    </source>
</evidence>
<accession>W6U6V2</accession>
<dbReference type="GeneID" id="36346763"/>
<reference evidence="2 3" key="1">
    <citation type="journal article" date="2013" name="Nat. Genet.">
        <title>The genome of the hydatid tapeworm Echinococcus granulosus.</title>
        <authorList>
            <person name="Zheng H."/>
            <person name="Zhang W."/>
            <person name="Zhang L."/>
            <person name="Zhang Z."/>
            <person name="Li J."/>
            <person name="Lu G."/>
            <person name="Zhu Y."/>
            <person name="Wang Y."/>
            <person name="Huang Y."/>
            <person name="Liu J."/>
            <person name="Kang H."/>
            <person name="Chen J."/>
            <person name="Wang L."/>
            <person name="Chen A."/>
            <person name="Yu S."/>
            <person name="Gao Z."/>
            <person name="Jin L."/>
            <person name="Gu W."/>
            <person name="Wang Z."/>
            <person name="Zhao L."/>
            <person name="Shi B."/>
            <person name="Wen H."/>
            <person name="Lin R."/>
            <person name="Jones M.K."/>
            <person name="Brejova B."/>
            <person name="Vinar T."/>
            <person name="Zhao G."/>
            <person name="McManus D.P."/>
            <person name="Chen Z."/>
            <person name="Zhou Y."/>
            <person name="Wang S."/>
        </authorList>
    </citation>
    <scope>NUCLEOTIDE SEQUENCE [LARGE SCALE GENOMIC DNA]</scope>
</reference>